<evidence type="ECO:0000259" key="7">
    <source>
        <dbReference type="Pfam" id="PF13890"/>
    </source>
</evidence>
<dbReference type="eggNOG" id="KOG2390">
    <property type="taxonomic scope" value="Eukaryota"/>
</dbReference>
<gene>
    <name evidence="8" type="ORF">CAOG_004608</name>
</gene>
<evidence type="ECO:0000256" key="2">
    <source>
        <dbReference type="ARBA" id="ARBA00008856"/>
    </source>
</evidence>
<evidence type="ECO:0000256" key="6">
    <source>
        <dbReference type="SAM" id="MobiDB-lite"/>
    </source>
</evidence>
<evidence type="ECO:0000256" key="1">
    <source>
        <dbReference type="ARBA" id="ARBA00004496"/>
    </source>
</evidence>
<dbReference type="InterPro" id="IPR043128">
    <property type="entry name" value="Rev_trsase/Diguanyl_cyclase"/>
</dbReference>
<feature type="compositionally biased region" description="Acidic residues" evidence="6">
    <location>
        <begin position="969"/>
        <end position="979"/>
    </location>
</feature>
<feature type="domain" description="Rab3GAP catalytic subunit conserved" evidence="7">
    <location>
        <begin position="997"/>
        <end position="1158"/>
    </location>
</feature>
<dbReference type="GO" id="GO:0005737">
    <property type="term" value="C:cytoplasm"/>
    <property type="evidence" value="ECO:0007669"/>
    <property type="project" value="UniProtKB-SubCell"/>
</dbReference>
<dbReference type="Proteomes" id="UP000008743">
    <property type="component" value="Unassembled WGS sequence"/>
</dbReference>
<comment type="subcellular location">
    <subcellularLocation>
        <location evidence="1">Cytoplasm</location>
    </subcellularLocation>
</comment>
<dbReference type="Pfam" id="PF13890">
    <property type="entry name" value="Rab3-GTPase_cat"/>
    <property type="match status" value="1"/>
</dbReference>
<dbReference type="PANTHER" id="PTHR21422">
    <property type="entry name" value="RAB3 GTPASE-ACTIVATING PROTEIN CATALYTIC SUBUNIT"/>
    <property type="match status" value="1"/>
</dbReference>
<accession>A0A0D2WQE5</accession>
<dbReference type="CDD" id="cd01647">
    <property type="entry name" value="RT_LTR"/>
    <property type="match status" value="1"/>
</dbReference>
<dbReference type="Gene3D" id="3.10.10.10">
    <property type="entry name" value="HIV Type 1 Reverse Transcriptase, subunit A, domain 1"/>
    <property type="match status" value="1"/>
</dbReference>
<dbReference type="PANTHER" id="PTHR21422:SF9">
    <property type="entry name" value="RAB3 GTPASE-ACTIVATING PROTEIN CATALYTIC SUBUNIT"/>
    <property type="match status" value="1"/>
</dbReference>
<name>A0A0D2WQE5_CAPO3</name>
<keyword evidence="4" id="KW-0343">GTPase activation</keyword>
<reference evidence="9" key="1">
    <citation type="submission" date="2011-02" db="EMBL/GenBank/DDBJ databases">
        <title>The Genome Sequence of Capsaspora owczarzaki ATCC 30864.</title>
        <authorList>
            <person name="Russ C."/>
            <person name="Cuomo C."/>
            <person name="Burger G."/>
            <person name="Gray M.W."/>
            <person name="Holland P.W.H."/>
            <person name="King N."/>
            <person name="Lang F.B.F."/>
            <person name="Roger A.J."/>
            <person name="Ruiz-Trillo I."/>
            <person name="Young S.K."/>
            <person name="Zeng Q."/>
            <person name="Gargeya S."/>
            <person name="Alvarado L."/>
            <person name="Berlin A."/>
            <person name="Chapman S.B."/>
            <person name="Chen Z."/>
            <person name="Freedman E."/>
            <person name="Gellesch M."/>
            <person name="Goldberg J."/>
            <person name="Griggs A."/>
            <person name="Gujja S."/>
            <person name="Heilman E."/>
            <person name="Heiman D."/>
            <person name="Howarth C."/>
            <person name="Mehta T."/>
            <person name="Neiman D."/>
            <person name="Pearson M."/>
            <person name="Roberts A."/>
            <person name="Saif S."/>
            <person name="Shea T."/>
            <person name="Shenoy N."/>
            <person name="Sisk P."/>
            <person name="Stolte C."/>
            <person name="Sykes S."/>
            <person name="White J."/>
            <person name="Yandava C."/>
            <person name="Haas B."/>
            <person name="Nusbaum C."/>
            <person name="Birren B."/>
        </authorList>
    </citation>
    <scope>NUCLEOTIDE SEQUENCE</scope>
    <source>
        <strain evidence="9">ATCC 30864</strain>
    </source>
</reference>
<dbReference type="InterPro" id="IPR026147">
    <property type="entry name" value="Rab3GAP1_conserved"/>
</dbReference>
<sequence length="1417" mass="152690">MQCNLRASVEAWGLEPHVLERPMTVRMVDTTTRDITHAAWAKLTIGKWRGKVLVYILPQCIMPLIIGMDVLQRITDSGPIRVKAQEAESAALLVGEKASPQQPFDPKAIPEAFREFAALFDPAAADKYPPKRGPLDVKLRFASGDVETPYRRTKYNEEERAALDEIIDNGLRTGKIVPAPGATNPSSVLFVKEEPEKKIINRVVFDLRGPNAKILSEVHDLPTVEDIMESMAGMTIFCKLDVSKAFNCIRLADEDSINATAFRTHRGVFKWTVLPFGIKDEANSAAESPASTGNVHVIGGAAAAAVEAAEADAAAVYASLHSDDAAAAEAALASLADQPATESSTSPNIAAASAQSRHDTLSGSDASLAGLIELSPSPLSDDAGVEAEATDGPSPSASASPDDDERNAVFEISDFTTASHWERFTSSLEQLFRKWGVDQQQCPTLATLPTALAGLPGSSERYCSQVLNLSETLVRVTLFFDARLQDTTATAHIRGMTTSVAANLRNNLVHTHATAQMMQTSGDFVFDTHDLGNWFGLNQYIAVTSANGGSISPSDAKLIFSSLNLAAVQSRCVIPLFVQVYEPWRKMYLGSSCDAEAHTKFDTLTLQSGPVHYRHLTGLVDLFNSKLALPPALAATVLTTVAVRFTYVLSWWFSTGSVGGVSPSSSTDTSALGPATYSQDAAAAAAAAAVEPVPATTGDRTWLEWGCTVDPVSSLQVAAGWPACPADHLVDNSVHSDLNWSVAPELRARIVSLAHQKLTVNTFDLLLLTSNVRQFTLGCHSRESLQQLLSRFAAQSAPPPSFPGSAPNSDLVKQRAAMSMRITAILEDLLAPSDRTATTLLPVPARLTKAAPRNSLCYALSLYFCFLNKSVGLPSVAALWREFLHAIRRHWEKLQVLPRVFTEPTADSHTTSHAEPDMSACLLYQKLQMLNLCITSKLRMDRLRHQASASSSVTPLPVGSSSKSHANGEDDDGDDEDEFFLAPETEDDRAAASSAQQQQRLGVLRETPLLMMDTHQPICVPLTQEPAPMTEDMVYEQQQILIKLGESEEGARIRVRMQASSLLSDMEAFKAANPGCRLEDFVRWHSPRDWILPDAPTSNPSPVEEDVNGSLGHLSQRFQQPGNTWVEVWEGARSVPVAKQRSLFDFTKEAEKVLHFLENLPPATLLTQLLPCVLDAALATFDESSPVSKWPSCAPVIRDLEFASSILSKDLAAAFAAAMSGQTANSAPTGLISAAVESLTNLTPTTSLYGSNLSGGSGGMLHMLAFSAHPTLDTKLHQVLGAMARVELTVATAMSLQQKLSAAPDLANALTSGHELVLNDAHRALVMQLLASKNLGWDVPAAAANKSTAKPAHHSEASSTPGEPRGLRPTTREFILRAFAPRPGTPGARFAAHRMYCLQGEGEFRIAGAFTTDTVYH</sequence>
<keyword evidence="5" id="KW-0963">Cytoplasm</keyword>
<feature type="region of interest" description="Disordered" evidence="6">
    <location>
        <begin position="1346"/>
        <end position="1368"/>
    </location>
</feature>
<feature type="region of interest" description="Disordered" evidence="6">
    <location>
        <begin position="375"/>
        <end position="405"/>
    </location>
</feature>
<dbReference type="PhylomeDB" id="A0A0D2WQE5"/>
<organism evidence="8 9">
    <name type="scientific">Capsaspora owczarzaki (strain ATCC 30864)</name>
    <dbReference type="NCBI Taxonomy" id="595528"/>
    <lineage>
        <taxon>Eukaryota</taxon>
        <taxon>Filasterea</taxon>
        <taxon>Capsaspora</taxon>
    </lineage>
</organism>
<dbReference type="InterPro" id="IPR045700">
    <property type="entry name" value="Rab3GAP1"/>
</dbReference>
<proteinExistence type="inferred from homology"/>
<dbReference type="InParanoid" id="A0A0D2WQE5"/>
<evidence type="ECO:0000313" key="9">
    <source>
        <dbReference type="Proteomes" id="UP000008743"/>
    </source>
</evidence>
<feature type="compositionally biased region" description="Polar residues" evidence="6">
    <location>
        <begin position="947"/>
        <end position="965"/>
    </location>
</feature>
<dbReference type="EMBL" id="KE346366">
    <property type="protein sequence ID" value="KJE93890.1"/>
    <property type="molecule type" value="Genomic_DNA"/>
</dbReference>
<evidence type="ECO:0000256" key="5">
    <source>
        <dbReference type="ARBA" id="ARBA00022490"/>
    </source>
</evidence>
<dbReference type="OrthoDB" id="17346at2759"/>
<dbReference type="InterPro" id="IPR043502">
    <property type="entry name" value="DNA/RNA_pol_sf"/>
</dbReference>
<evidence type="ECO:0000256" key="4">
    <source>
        <dbReference type="ARBA" id="ARBA00022468"/>
    </source>
</evidence>
<dbReference type="SUPFAM" id="SSF56672">
    <property type="entry name" value="DNA/RNA polymerases"/>
    <property type="match status" value="1"/>
</dbReference>
<dbReference type="Gene3D" id="3.30.70.270">
    <property type="match status" value="1"/>
</dbReference>
<feature type="region of interest" description="Disordered" evidence="6">
    <location>
        <begin position="946"/>
        <end position="979"/>
    </location>
</feature>
<feature type="region of interest" description="Disordered" evidence="6">
    <location>
        <begin position="338"/>
        <end position="362"/>
    </location>
</feature>
<keyword evidence="9" id="KW-1185">Reference proteome</keyword>
<dbReference type="GO" id="GO:0005096">
    <property type="term" value="F:GTPase activator activity"/>
    <property type="evidence" value="ECO:0007669"/>
    <property type="project" value="UniProtKB-KW"/>
</dbReference>
<evidence type="ECO:0000256" key="3">
    <source>
        <dbReference type="ARBA" id="ARBA00015817"/>
    </source>
</evidence>
<protein>
    <recommendedName>
        <fullName evidence="3">Rab3 GTPase-activating protein catalytic subunit</fullName>
    </recommendedName>
</protein>
<evidence type="ECO:0000313" key="8">
    <source>
        <dbReference type="EMBL" id="KJE93890.1"/>
    </source>
</evidence>
<dbReference type="STRING" id="595528.A0A0D2WQE5"/>
<comment type="similarity">
    <text evidence="2">Belongs to the Rab3-GAP catalytic subunit family.</text>
</comment>